<evidence type="ECO:0000313" key="2">
    <source>
        <dbReference type="EMBL" id="CAN75969.1"/>
    </source>
</evidence>
<feature type="region of interest" description="Disordered" evidence="1">
    <location>
        <begin position="145"/>
        <end position="167"/>
    </location>
</feature>
<dbReference type="ExpressionAtlas" id="A5ARV2">
    <property type="expression patterns" value="baseline and differential"/>
</dbReference>
<organism evidence="2">
    <name type="scientific">Vitis vinifera</name>
    <name type="common">Grape</name>
    <dbReference type="NCBI Taxonomy" id="29760"/>
    <lineage>
        <taxon>Eukaryota</taxon>
        <taxon>Viridiplantae</taxon>
        <taxon>Streptophyta</taxon>
        <taxon>Embryophyta</taxon>
        <taxon>Tracheophyta</taxon>
        <taxon>Spermatophyta</taxon>
        <taxon>Magnoliopsida</taxon>
        <taxon>eudicotyledons</taxon>
        <taxon>Gunneridae</taxon>
        <taxon>Pentapetalae</taxon>
        <taxon>rosids</taxon>
        <taxon>Vitales</taxon>
        <taxon>Vitaceae</taxon>
        <taxon>Viteae</taxon>
        <taxon>Vitis</taxon>
    </lineage>
</organism>
<proteinExistence type="predicted"/>
<accession>A5ARV2</accession>
<gene>
    <name evidence="2" type="ORF">VITISV_017262</name>
</gene>
<feature type="compositionally biased region" description="Basic and acidic residues" evidence="1">
    <location>
        <begin position="205"/>
        <end position="222"/>
    </location>
</feature>
<protein>
    <submittedName>
        <fullName evidence="2">Uncharacterized protein</fullName>
    </submittedName>
</protein>
<dbReference type="AlphaFoldDB" id="A5ARV2"/>
<feature type="region of interest" description="Disordered" evidence="1">
    <location>
        <begin position="184"/>
        <end position="222"/>
    </location>
</feature>
<feature type="compositionally biased region" description="Basic and acidic residues" evidence="1">
    <location>
        <begin position="184"/>
        <end position="196"/>
    </location>
</feature>
<reference evidence="2" key="1">
    <citation type="journal article" date="2007" name="PLoS ONE">
        <title>The first genome sequence of an elite grapevine cultivar (Pinot noir Vitis vinifera L.): coping with a highly heterozygous genome.</title>
        <authorList>
            <person name="Velasco R."/>
            <person name="Zharkikh A."/>
            <person name="Troggio M."/>
            <person name="Cartwright D.A."/>
            <person name="Cestaro A."/>
            <person name="Pruss D."/>
            <person name="Pindo M."/>
            <person name="FitzGerald L.M."/>
            <person name="Vezzulli S."/>
            <person name="Reid J."/>
            <person name="Malacarne G."/>
            <person name="Iliev D."/>
            <person name="Coppola G."/>
            <person name="Wardell B."/>
            <person name="Micheletti D."/>
            <person name="Macalma T."/>
            <person name="Facci M."/>
            <person name="Mitchell J.T."/>
            <person name="Perazzolli M."/>
            <person name="Eldredge G."/>
            <person name="Gatto P."/>
            <person name="Oyzerski R."/>
            <person name="Moretto M."/>
            <person name="Gutin N."/>
            <person name="Stefanini M."/>
            <person name="Chen Y."/>
            <person name="Segala C."/>
            <person name="Davenport C."/>
            <person name="Dematte L."/>
            <person name="Mraz A."/>
            <person name="Battilana J."/>
            <person name="Stormo K."/>
            <person name="Costa F."/>
            <person name="Tao Q."/>
            <person name="Si-Ammour A."/>
            <person name="Harkins T."/>
            <person name="Lackey A."/>
            <person name="Perbost C."/>
            <person name="Taillon B."/>
            <person name="Stella A."/>
            <person name="Solovyev V."/>
            <person name="Fawcett J.A."/>
            <person name="Sterck L."/>
            <person name="Vandepoele K."/>
            <person name="Grando S.M."/>
            <person name="Toppo S."/>
            <person name="Moser C."/>
            <person name="Lanchbury J."/>
            <person name="Bogden R."/>
            <person name="Skolnick M."/>
            <person name="Sgaramella V."/>
            <person name="Bhatnagar S.K."/>
            <person name="Fontana P."/>
            <person name="Gutin A."/>
            <person name="Van de Peer Y."/>
            <person name="Salamini F."/>
            <person name="Viola R."/>
        </authorList>
    </citation>
    <scope>NUCLEOTIDE SEQUENCE</scope>
</reference>
<dbReference type="EMBL" id="AM433327">
    <property type="protein sequence ID" value="CAN75969.1"/>
    <property type="molecule type" value="Genomic_DNA"/>
</dbReference>
<sequence length="222" mass="25036">MGPTILHCWNIPPYSSQVFFFILQESQKGEESDADKNPELNEELQGASGVLLESQATANRKAQVVQRDRFIYHWPLLLRLIKGTLEEVAASSVAPLRYHESDHSVLTTQLKDSLISDQLNDRMLLDSLVCKKQSVISEDYITDKPEGSKKFQKEKKKTDGDEERDRELNDGVIVHNIFIIDNQDDAKGDDCTDKSETASLISNTEKQETGTKPEADPEATRN</sequence>
<name>A5ARV2_VITVI</name>
<evidence type="ECO:0000256" key="1">
    <source>
        <dbReference type="SAM" id="MobiDB-lite"/>
    </source>
</evidence>